<dbReference type="Proteomes" id="UP001324427">
    <property type="component" value="Unassembled WGS sequence"/>
</dbReference>
<gene>
    <name evidence="6" type="ORF">LTR36_005917</name>
</gene>
<feature type="domain" description="SET" evidence="5">
    <location>
        <begin position="30"/>
        <end position="262"/>
    </location>
</feature>
<feature type="region of interest" description="Disordered" evidence="4">
    <location>
        <begin position="447"/>
        <end position="521"/>
    </location>
</feature>
<dbReference type="SUPFAM" id="SSF81822">
    <property type="entry name" value="RuBisCo LSMT C-terminal, substrate-binding domain"/>
    <property type="match status" value="1"/>
</dbReference>
<sequence>MDDPMEGEEFASKSEAFITWLHQSGTTISPKIQLADLRSRDAGRGVLATKDIADDEELFTIPRSSVLTAESSALPKDINFDDQWLALITAMVYEYQRGDDSPWKPYFDVLPDNFITLMFWSGSELEHLEGSAVVNKIGKKSADEAFKTKVIPVLQQHADIFKLQDASEDQLSRLCHRMGSTIMAYAFDLEKPGSSDSTNEEEDWEEDREETEITPKGMVPLADMLNADADRNNAKLYYEDDKVVMKSIKAIKAGEEILNDYGSLPSADMLRRYGYTTSNYEKYDVVEISLDLIKQAATETQKMQTKQLIERTAYLAEQGILEEGYDIAHPSNPENQQLPDELCILLNTLILSKSDFDKLKKKDKLPKTILCAESSQLLYTILVKRRAMYKFDSFDDNMESLQRTTTSNVFSSVANPAGNHDAVSPSHRHLQAHHIVEGEKKVLQEAADAVQGMTASTDGASRKRKAPTATFEEEARSVRASQGKPMNEEQALKNSLGLGNSQQGRRTGLEHQGKKTKYSGA</sequence>
<dbReference type="GO" id="GO:0005634">
    <property type="term" value="C:nucleus"/>
    <property type="evidence" value="ECO:0007669"/>
    <property type="project" value="TreeGrafter"/>
</dbReference>
<keyword evidence="3" id="KW-0949">S-adenosyl-L-methionine</keyword>
<reference evidence="6 7" key="1">
    <citation type="submission" date="2021-11" db="EMBL/GenBank/DDBJ databases">
        <title>Black yeast isolated from Biological Soil Crust.</title>
        <authorList>
            <person name="Kurbessoian T."/>
        </authorList>
    </citation>
    <scope>NUCLEOTIDE SEQUENCE [LARGE SCALE GENOMIC DNA]</scope>
    <source>
        <strain evidence="6 7">CCFEE 5522</strain>
    </source>
</reference>
<organism evidence="6 7">
    <name type="scientific">Oleoguttula mirabilis</name>
    <dbReference type="NCBI Taxonomy" id="1507867"/>
    <lineage>
        <taxon>Eukaryota</taxon>
        <taxon>Fungi</taxon>
        <taxon>Dikarya</taxon>
        <taxon>Ascomycota</taxon>
        <taxon>Pezizomycotina</taxon>
        <taxon>Dothideomycetes</taxon>
        <taxon>Dothideomycetidae</taxon>
        <taxon>Mycosphaerellales</taxon>
        <taxon>Teratosphaeriaceae</taxon>
        <taxon>Oleoguttula</taxon>
    </lineage>
</organism>
<dbReference type="PROSITE" id="PS50280">
    <property type="entry name" value="SET"/>
    <property type="match status" value="1"/>
</dbReference>
<dbReference type="Gene3D" id="3.90.1420.10">
    <property type="entry name" value="Rubisco LSMT, substrate-binding domain"/>
    <property type="match status" value="1"/>
</dbReference>
<dbReference type="PANTHER" id="PTHR13271">
    <property type="entry name" value="UNCHARACTERIZED PUTATIVE METHYLTRANSFERASE"/>
    <property type="match status" value="1"/>
</dbReference>
<comment type="caution">
    <text evidence="6">The sequence shown here is derived from an EMBL/GenBank/DDBJ whole genome shotgun (WGS) entry which is preliminary data.</text>
</comment>
<proteinExistence type="predicted"/>
<dbReference type="FunFam" id="3.90.1410.10:FF:000007">
    <property type="entry name" value="Ribosomal lysine N-methyltransferase 4"/>
    <property type="match status" value="1"/>
</dbReference>
<feature type="compositionally biased region" description="Acidic residues" evidence="4">
    <location>
        <begin position="198"/>
        <end position="212"/>
    </location>
</feature>
<keyword evidence="1" id="KW-0489">Methyltransferase</keyword>
<dbReference type="GO" id="GO:0016279">
    <property type="term" value="F:protein-lysine N-methyltransferase activity"/>
    <property type="evidence" value="ECO:0007669"/>
    <property type="project" value="TreeGrafter"/>
</dbReference>
<dbReference type="InterPro" id="IPR046341">
    <property type="entry name" value="SET_dom_sf"/>
</dbReference>
<dbReference type="SUPFAM" id="SSF82199">
    <property type="entry name" value="SET domain"/>
    <property type="match status" value="1"/>
</dbReference>
<dbReference type="InterPro" id="IPR036464">
    <property type="entry name" value="Rubisco_LSMT_subst-bd_sf"/>
</dbReference>
<dbReference type="Gene3D" id="3.90.1410.10">
    <property type="entry name" value="set domain protein methyltransferase, domain 1"/>
    <property type="match status" value="1"/>
</dbReference>
<evidence type="ECO:0000313" key="7">
    <source>
        <dbReference type="Proteomes" id="UP001324427"/>
    </source>
</evidence>
<keyword evidence="2" id="KW-0808">Transferase</keyword>
<protein>
    <recommendedName>
        <fullName evidence="5">SET domain-containing protein</fullName>
    </recommendedName>
</protein>
<evidence type="ECO:0000256" key="2">
    <source>
        <dbReference type="ARBA" id="ARBA00022679"/>
    </source>
</evidence>
<feature type="region of interest" description="Disordered" evidence="4">
    <location>
        <begin position="190"/>
        <end position="213"/>
    </location>
</feature>
<dbReference type="InterPro" id="IPR050600">
    <property type="entry name" value="SETD3_SETD6_MTase"/>
</dbReference>
<dbReference type="PANTHER" id="PTHR13271:SF34">
    <property type="entry name" value="N-LYSINE METHYLTRANSFERASE SETD6"/>
    <property type="match status" value="1"/>
</dbReference>
<accession>A0AAV9JF74</accession>
<evidence type="ECO:0000256" key="4">
    <source>
        <dbReference type="SAM" id="MobiDB-lite"/>
    </source>
</evidence>
<dbReference type="EMBL" id="JAVFHQ010000035">
    <property type="protein sequence ID" value="KAK4543139.1"/>
    <property type="molecule type" value="Genomic_DNA"/>
</dbReference>
<name>A0AAV9JF74_9PEZI</name>
<keyword evidence="7" id="KW-1185">Reference proteome</keyword>
<dbReference type="GO" id="GO:0032259">
    <property type="term" value="P:methylation"/>
    <property type="evidence" value="ECO:0007669"/>
    <property type="project" value="UniProtKB-KW"/>
</dbReference>
<dbReference type="Pfam" id="PF00856">
    <property type="entry name" value="SET"/>
    <property type="match status" value="1"/>
</dbReference>
<evidence type="ECO:0000313" key="6">
    <source>
        <dbReference type="EMBL" id="KAK4543139.1"/>
    </source>
</evidence>
<dbReference type="InterPro" id="IPR001214">
    <property type="entry name" value="SET_dom"/>
</dbReference>
<dbReference type="AlphaFoldDB" id="A0AAV9JF74"/>
<evidence type="ECO:0000259" key="5">
    <source>
        <dbReference type="PROSITE" id="PS50280"/>
    </source>
</evidence>
<evidence type="ECO:0000256" key="1">
    <source>
        <dbReference type="ARBA" id="ARBA00022603"/>
    </source>
</evidence>
<evidence type="ECO:0000256" key="3">
    <source>
        <dbReference type="ARBA" id="ARBA00022691"/>
    </source>
</evidence>